<feature type="domain" description="Carrier" evidence="1">
    <location>
        <begin position="3"/>
        <end position="77"/>
    </location>
</feature>
<dbReference type="Gene3D" id="1.10.1200.10">
    <property type="entry name" value="ACP-like"/>
    <property type="match status" value="1"/>
</dbReference>
<organism evidence="2 3">
    <name type="scientific">Actinophytocola xinjiangensis</name>
    <dbReference type="NCBI Taxonomy" id="485602"/>
    <lineage>
        <taxon>Bacteria</taxon>
        <taxon>Bacillati</taxon>
        <taxon>Actinomycetota</taxon>
        <taxon>Actinomycetes</taxon>
        <taxon>Pseudonocardiales</taxon>
        <taxon>Pseudonocardiaceae</taxon>
    </lineage>
</organism>
<dbReference type="RefSeq" id="WP_075137696.1">
    <property type="nucleotide sequence ID" value="NZ_MSIF01000030.1"/>
</dbReference>
<dbReference type="InterPro" id="IPR009081">
    <property type="entry name" value="PP-bd_ACP"/>
</dbReference>
<name>A0A7Z0WHD7_9PSEU</name>
<dbReference type="OrthoDB" id="3192863at2"/>
<proteinExistence type="predicted"/>
<comment type="caution">
    <text evidence="2">The sequence shown here is derived from an EMBL/GenBank/DDBJ whole genome shotgun (WGS) entry which is preliminary data.</text>
</comment>
<evidence type="ECO:0000313" key="2">
    <source>
        <dbReference type="EMBL" id="OLF05383.1"/>
    </source>
</evidence>
<dbReference type="EMBL" id="MSIF01000030">
    <property type="protein sequence ID" value="OLF05383.1"/>
    <property type="molecule type" value="Genomic_DNA"/>
</dbReference>
<reference evidence="2 3" key="1">
    <citation type="submission" date="2016-12" db="EMBL/GenBank/DDBJ databases">
        <title>The draft genome sequence of Actinophytocola xinjiangensis.</title>
        <authorList>
            <person name="Wang W."/>
            <person name="Yuan L."/>
        </authorList>
    </citation>
    <scope>NUCLEOTIDE SEQUENCE [LARGE SCALE GENOMIC DNA]</scope>
    <source>
        <strain evidence="2 3">CGMCC 4.4663</strain>
    </source>
</reference>
<sequence>MSTTVLQRLRELLVDHFGVEEHEVVPEATFAQLDLDSLGIVEFALVAEKEFGVVLAEDEVSPKARVAEAVDLLTAKGCR</sequence>
<gene>
    <name evidence="2" type="ORF">BLA60_36815</name>
</gene>
<protein>
    <recommendedName>
        <fullName evidence="1">Carrier domain-containing protein</fullName>
    </recommendedName>
</protein>
<dbReference type="PROSITE" id="PS50075">
    <property type="entry name" value="CARRIER"/>
    <property type="match status" value="1"/>
</dbReference>
<accession>A0A7Z0WHD7</accession>
<dbReference type="Proteomes" id="UP000185696">
    <property type="component" value="Unassembled WGS sequence"/>
</dbReference>
<dbReference type="AlphaFoldDB" id="A0A7Z0WHD7"/>
<evidence type="ECO:0000313" key="3">
    <source>
        <dbReference type="Proteomes" id="UP000185696"/>
    </source>
</evidence>
<dbReference type="SUPFAM" id="SSF47336">
    <property type="entry name" value="ACP-like"/>
    <property type="match status" value="1"/>
</dbReference>
<evidence type="ECO:0000259" key="1">
    <source>
        <dbReference type="PROSITE" id="PS50075"/>
    </source>
</evidence>
<keyword evidence="3" id="KW-1185">Reference proteome</keyword>
<dbReference type="InterPro" id="IPR036736">
    <property type="entry name" value="ACP-like_sf"/>
</dbReference>
<dbReference type="Pfam" id="PF00550">
    <property type="entry name" value="PP-binding"/>
    <property type="match status" value="1"/>
</dbReference>